<keyword evidence="3" id="KW-1003">Cell membrane</keyword>
<gene>
    <name evidence="9" type="ORF">NBM05_01440</name>
</gene>
<evidence type="ECO:0000256" key="4">
    <source>
        <dbReference type="ARBA" id="ARBA00022692"/>
    </source>
</evidence>
<dbReference type="EMBL" id="JANAFB010000002">
    <property type="protein sequence ID" value="MCP3424730.1"/>
    <property type="molecule type" value="Genomic_DNA"/>
</dbReference>
<proteinExistence type="predicted"/>
<feature type="transmembrane region" description="Helical" evidence="7">
    <location>
        <begin position="173"/>
        <end position="191"/>
    </location>
</feature>
<dbReference type="InterPro" id="IPR011701">
    <property type="entry name" value="MFS"/>
</dbReference>
<evidence type="ECO:0000256" key="2">
    <source>
        <dbReference type="ARBA" id="ARBA00022448"/>
    </source>
</evidence>
<keyword evidence="6 7" id="KW-0472">Membrane</keyword>
<name>A0A9X2HAT7_9MICC</name>
<keyword evidence="5 7" id="KW-1133">Transmembrane helix</keyword>
<keyword evidence="10" id="KW-1185">Reference proteome</keyword>
<feature type="transmembrane region" description="Helical" evidence="7">
    <location>
        <begin position="252"/>
        <end position="277"/>
    </location>
</feature>
<dbReference type="InterPro" id="IPR036259">
    <property type="entry name" value="MFS_trans_sf"/>
</dbReference>
<dbReference type="InterPro" id="IPR050171">
    <property type="entry name" value="MFS_Transporters"/>
</dbReference>
<feature type="transmembrane region" description="Helical" evidence="7">
    <location>
        <begin position="47"/>
        <end position="66"/>
    </location>
</feature>
<dbReference type="Gene3D" id="1.20.1250.20">
    <property type="entry name" value="MFS general substrate transporter like domains"/>
    <property type="match status" value="1"/>
</dbReference>
<dbReference type="SUPFAM" id="SSF103473">
    <property type="entry name" value="MFS general substrate transporter"/>
    <property type="match status" value="1"/>
</dbReference>
<comment type="caution">
    <text evidence="9">The sequence shown here is derived from an EMBL/GenBank/DDBJ whole genome shotgun (WGS) entry which is preliminary data.</text>
</comment>
<evidence type="ECO:0000256" key="6">
    <source>
        <dbReference type="ARBA" id="ARBA00023136"/>
    </source>
</evidence>
<dbReference type="Proteomes" id="UP001139502">
    <property type="component" value="Unassembled WGS sequence"/>
</dbReference>
<feature type="transmembrane region" description="Helical" evidence="7">
    <location>
        <begin position="284"/>
        <end position="304"/>
    </location>
</feature>
<accession>A0A9X2HAT7</accession>
<dbReference type="InterPro" id="IPR020846">
    <property type="entry name" value="MFS_dom"/>
</dbReference>
<dbReference type="AlphaFoldDB" id="A0A9X2HAT7"/>
<feature type="transmembrane region" description="Helical" evidence="7">
    <location>
        <begin position="310"/>
        <end position="334"/>
    </location>
</feature>
<dbReference type="GO" id="GO:0005886">
    <property type="term" value="C:plasma membrane"/>
    <property type="evidence" value="ECO:0007669"/>
    <property type="project" value="UniProtKB-SubCell"/>
</dbReference>
<comment type="subcellular location">
    <subcellularLocation>
        <location evidence="1">Cell membrane</location>
        <topology evidence="1">Multi-pass membrane protein</topology>
    </subcellularLocation>
</comment>
<dbReference type="PANTHER" id="PTHR23517:SF13">
    <property type="entry name" value="MAJOR FACILITATOR SUPERFAMILY MFS_1"/>
    <property type="match status" value="1"/>
</dbReference>
<feature type="transmembrane region" description="Helical" evidence="7">
    <location>
        <begin position="218"/>
        <end position="240"/>
    </location>
</feature>
<reference evidence="9" key="1">
    <citation type="submission" date="2022-06" db="EMBL/GenBank/DDBJ databases">
        <title>Rothia sp. isolated from sandalwood seedling.</title>
        <authorList>
            <person name="Tuikhar N."/>
            <person name="Kirdat K."/>
            <person name="Thorat V."/>
            <person name="Swetha P."/>
            <person name="Padma S."/>
            <person name="Sundararaj R."/>
            <person name="Yadav A."/>
        </authorList>
    </citation>
    <scope>NUCLEOTIDE SEQUENCE</scope>
    <source>
        <strain evidence="9">AR01</strain>
    </source>
</reference>
<dbReference type="GO" id="GO:0022857">
    <property type="term" value="F:transmembrane transporter activity"/>
    <property type="evidence" value="ECO:0007669"/>
    <property type="project" value="InterPro"/>
</dbReference>
<feature type="transmembrane region" description="Helical" evidence="7">
    <location>
        <begin position="346"/>
        <end position="367"/>
    </location>
</feature>
<sequence length="400" mass="41032">MRLAPAPRAWLLVVPSVFLLAWGGNHFTPLLHLYETVGGYAPWQANLLLGMYVFGLVPGLLVAAALSDRHGRKPVTAAGMAASILGSVVLACSLHSFLLLCLGRLLAGVGVGVGMSVGSSWIKELSFPPWDPGAGVAAGAKRSSLTLTLGFALGAGVTGVVAQWAPWPGQSPYVVHLVLCVVALALLARAPESLASERRVRQAWWRALRVPSAGQRDFRWLILPAAPWVFAAAGVAYAVMPAVVESSLGEWATLYATALAVVTLGVGAVAQTAVGFLNRVTGGHALIVGLAGMTAGMVLAAVAARVADPVLAFAVAVVLGASYGVCVVAGLLLVQGMAAPGDLAGMTGIYYSLAYLGFLLPAVLAALHPVLAYPPGLVVVAVVCAGSLAAVTAAFRRRRI</sequence>
<feature type="transmembrane region" description="Helical" evidence="7">
    <location>
        <begin position="143"/>
        <end position="167"/>
    </location>
</feature>
<feature type="transmembrane region" description="Helical" evidence="7">
    <location>
        <begin position="78"/>
        <end position="99"/>
    </location>
</feature>
<feature type="transmembrane region" description="Helical" evidence="7">
    <location>
        <begin position="373"/>
        <end position="395"/>
    </location>
</feature>
<feature type="domain" description="Major facilitator superfamily (MFS) profile" evidence="8">
    <location>
        <begin position="9"/>
        <end position="399"/>
    </location>
</feature>
<dbReference type="PANTHER" id="PTHR23517">
    <property type="entry name" value="RESISTANCE PROTEIN MDTM, PUTATIVE-RELATED-RELATED"/>
    <property type="match status" value="1"/>
</dbReference>
<evidence type="ECO:0000313" key="9">
    <source>
        <dbReference type="EMBL" id="MCP3424730.1"/>
    </source>
</evidence>
<evidence type="ECO:0000313" key="10">
    <source>
        <dbReference type="Proteomes" id="UP001139502"/>
    </source>
</evidence>
<dbReference type="RefSeq" id="WP_254164559.1">
    <property type="nucleotide sequence ID" value="NZ_JANAFB010000002.1"/>
</dbReference>
<keyword evidence="2" id="KW-0813">Transport</keyword>
<dbReference type="PROSITE" id="PS50850">
    <property type="entry name" value="MFS"/>
    <property type="match status" value="1"/>
</dbReference>
<evidence type="ECO:0000256" key="3">
    <source>
        <dbReference type="ARBA" id="ARBA00022475"/>
    </source>
</evidence>
<dbReference type="Pfam" id="PF07690">
    <property type="entry name" value="MFS_1"/>
    <property type="match status" value="1"/>
</dbReference>
<protein>
    <submittedName>
        <fullName evidence="9">MFS transporter</fullName>
    </submittedName>
</protein>
<evidence type="ECO:0000256" key="1">
    <source>
        <dbReference type="ARBA" id="ARBA00004651"/>
    </source>
</evidence>
<keyword evidence="4 7" id="KW-0812">Transmembrane</keyword>
<evidence type="ECO:0000256" key="7">
    <source>
        <dbReference type="SAM" id="Phobius"/>
    </source>
</evidence>
<evidence type="ECO:0000259" key="8">
    <source>
        <dbReference type="PROSITE" id="PS50850"/>
    </source>
</evidence>
<organism evidence="9 10">
    <name type="scientific">Rothia santali</name>
    <dbReference type="NCBI Taxonomy" id="2949643"/>
    <lineage>
        <taxon>Bacteria</taxon>
        <taxon>Bacillati</taxon>
        <taxon>Actinomycetota</taxon>
        <taxon>Actinomycetes</taxon>
        <taxon>Micrococcales</taxon>
        <taxon>Micrococcaceae</taxon>
        <taxon>Rothia</taxon>
    </lineage>
</organism>
<evidence type="ECO:0000256" key="5">
    <source>
        <dbReference type="ARBA" id="ARBA00022989"/>
    </source>
</evidence>